<dbReference type="OrthoDB" id="9769707at2"/>
<dbReference type="Gene3D" id="3.10.20.310">
    <property type="entry name" value="membrane protein fhac"/>
    <property type="match status" value="3"/>
</dbReference>
<gene>
    <name evidence="14" type="ORF">THSYN_18650</name>
</gene>
<evidence type="ECO:0000259" key="12">
    <source>
        <dbReference type="Pfam" id="PF07244"/>
    </source>
</evidence>
<name>A0A2K8UBG3_9GAMM</name>
<dbReference type="InterPro" id="IPR010827">
    <property type="entry name" value="BamA/TamA_POTRA"/>
</dbReference>
<keyword evidence="6" id="KW-0732">Signal</keyword>
<keyword evidence="8" id="KW-0998">Cell outer membrane</keyword>
<dbReference type="PANTHER" id="PTHR12815:SF47">
    <property type="entry name" value="TRANSLOCATION AND ASSEMBLY MODULE SUBUNIT TAMA"/>
    <property type="match status" value="1"/>
</dbReference>
<protein>
    <recommendedName>
        <fullName evidence="3">Translocation and assembly module subunit TamA</fullName>
    </recommendedName>
    <alternativeName>
        <fullName evidence="9">Autotransporter assembly factor TamA</fullName>
    </alternativeName>
</protein>
<dbReference type="PANTHER" id="PTHR12815">
    <property type="entry name" value="SORTING AND ASSEMBLY MACHINERY SAMM50 PROTEIN FAMILY MEMBER"/>
    <property type="match status" value="1"/>
</dbReference>
<dbReference type="Pfam" id="PF17243">
    <property type="entry name" value="POTRA_TamA_1"/>
    <property type="match status" value="1"/>
</dbReference>
<organism evidence="14 15">
    <name type="scientific">Candidatus Thiodictyon syntrophicum</name>
    <dbReference type="NCBI Taxonomy" id="1166950"/>
    <lineage>
        <taxon>Bacteria</taxon>
        <taxon>Pseudomonadati</taxon>
        <taxon>Pseudomonadota</taxon>
        <taxon>Gammaproteobacteria</taxon>
        <taxon>Chromatiales</taxon>
        <taxon>Chromatiaceae</taxon>
        <taxon>Thiodictyon</taxon>
    </lineage>
</organism>
<reference evidence="14 15" key="1">
    <citation type="submission" date="2017-03" db="EMBL/GenBank/DDBJ databases">
        <title>Complete genome sequence of Candidatus 'Thiodictyon syntrophicum' sp. nov. strain Cad16T, a photolithoautotroph purple sulfur bacterium isolated from an alpine meromictic lake.</title>
        <authorList>
            <person name="Luedin S.M."/>
            <person name="Pothier J.F."/>
            <person name="Danza F."/>
            <person name="Storelli N."/>
            <person name="Wittwer M."/>
            <person name="Tonolla M."/>
        </authorList>
    </citation>
    <scope>NUCLEOTIDE SEQUENCE [LARGE SCALE GENOMIC DNA]</scope>
    <source>
        <strain evidence="14 15">Cad16T</strain>
    </source>
</reference>
<evidence type="ECO:0000256" key="4">
    <source>
        <dbReference type="ARBA" id="ARBA00022452"/>
    </source>
</evidence>
<dbReference type="Pfam" id="PF01103">
    <property type="entry name" value="Omp85"/>
    <property type="match status" value="1"/>
</dbReference>
<evidence type="ECO:0000256" key="6">
    <source>
        <dbReference type="ARBA" id="ARBA00022729"/>
    </source>
</evidence>
<evidence type="ECO:0000256" key="7">
    <source>
        <dbReference type="ARBA" id="ARBA00023136"/>
    </source>
</evidence>
<comment type="similarity">
    <text evidence="2">Belongs to the TamA family.</text>
</comment>
<dbReference type="InterPro" id="IPR039910">
    <property type="entry name" value="D15-like"/>
</dbReference>
<evidence type="ECO:0000259" key="11">
    <source>
        <dbReference type="Pfam" id="PF01103"/>
    </source>
</evidence>
<dbReference type="GO" id="GO:0097347">
    <property type="term" value="C:TAM protein secretion complex"/>
    <property type="evidence" value="ECO:0007669"/>
    <property type="project" value="TreeGrafter"/>
</dbReference>
<dbReference type="GO" id="GO:0009279">
    <property type="term" value="C:cell outer membrane"/>
    <property type="evidence" value="ECO:0007669"/>
    <property type="project" value="UniProtKB-SubCell"/>
</dbReference>
<keyword evidence="4" id="KW-1134">Transmembrane beta strand</keyword>
<evidence type="ECO:0000256" key="8">
    <source>
        <dbReference type="ARBA" id="ARBA00023237"/>
    </source>
</evidence>
<evidence type="ECO:0000313" key="15">
    <source>
        <dbReference type="Proteomes" id="UP000232638"/>
    </source>
</evidence>
<dbReference type="Proteomes" id="UP000232638">
    <property type="component" value="Chromosome"/>
</dbReference>
<evidence type="ECO:0000256" key="1">
    <source>
        <dbReference type="ARBA" id="ARBA00004442"/>
    </source>
</evidence>
<dbReference type="Gene3D" id="2.40.160.50">
    <property type="entry name" value="membrane protein fhac: a member of the omp85/tpsb transporter family"/>
    <property type="match status" value="1"/>
</dbReference>
<dbReference type="EMBL" id="CP020370">
    <property type="protein sequence ID" value="AUB82759.1"/>
    <property type="molecule type" value="Genomic_DNA"/>
</dbReference>
<proteinExistence type="inferred from homology"/>
<evidence type="ECO:0000256" key="3">
    <source>
        <dbReference type="ARBA" id="ARBA00015419"/>
    </source>
</evidence>
<dbReference type="GO" id="GO:0009306">
    <property type="term" value="P:protein secretion"/>
    <property type="evidence" value="ECO:0007669"/>
    <property type="project" value="TreeGrafter"/>
</dbReference>
<sequence length="683" mass="75465">MAGGLRLGCAGVDRTRNGRLAGDPDAPGADSTAWSRAGGWVPRGPAGRAAVSATIELLSHSENSAGLVKLIGVGPCECPGAAGSRPWSVPRRRILPRWPWHLLLLGLLLGAGEAAALRLEVRVTGLAGAQQANVLALLAIYQERNEPGLTEPRLLALHRLAADQIREALTPFGLYRVQVKDSLTAPAGRDGAWVADYRVDPGQPVRITAINYRVTGPGAENPAFPKEFPMKVGDVLLHSRYEQAKSDLRFAASSQGYLDYQLVQHQVLVDPVRDTAVVNFALETGPLYFFGPVTFTQDLLADALLRRFLRFKPGDVFNPDKLVGLQARLLGSEYYSQVEILPHKDLTGQSLVVPIEVIATRNKANKFRVGAGFATDVGPRVSLDWRRRYITRWGDNFRTFLTLSQGFSRFNFDYRIPIRDPLRDYLRINPDASYYDTTTRSGWIALIHFGHSIVTPGGWRQDLGIDYRYEDYRINDVEQDAVNELVPIASWSKTVSDDPIYTNKGYRIKFSVLGTVAGVVSPTSYLTGVIDFKWIKRLTRNYRFLTRADLGATWAGNVNDLPASRRFYAGGDSSIRGWGFDALGPNDPINDETIGGRFLAVGSLELERKVIGNWSAAVFTDFGNAFDPDYELQYNQSVGFGVRYRTPIGQVRLDLAFALTKDQGPSTWGLPPARLHFVIGPDL</sequence>
<evidence type="ECO:0000256" key="10">
    <source>
        <dbReference type="ARBA" id="ARBA00093548"/>
    </source>
</evidence>
<keyword evidence="5" id="KW-0812">Transmembrane</keyword>
<keyword evidence="15" id="KW-1185">Reference proteome</keyword>
<dbReference type="AlphaFoldDB" id="A0A2K8UBG3"/>
<evidence type="ECO:0000256" key="5">
    <source>
        <dbReference type="ARBA" id="ARBA00022692"/>
    </source>
</evidence>
<evidence type="ECO:0000313" key="14">
    <source>
        <dbReference type="EMBL" id="AUB82759.1"/>
    </source>
</evidence>
<dbReference type="InterPro" id="IPR035243">
    <property type="entry name" value="TamA_POTRA_Dom_1"/>
</dbReference>
<evidence type="ECO:0000256" key="2">
    <source>
        <dbReference type="ARBA" id="ARBA00010248"/>
    </source>
</evidence>
<comment type="subunit">
    <text evidence="10">Interacts with TamB to form the translocation and assembly module (TAM).</text>
</comment>
<comment type="subcellular location">
    <subcellularLocation>
        <location evidence="1">Cell outer membrane</location>
    </subcellularLocation>
</comment>
<evidence type="ECO:0000259" key="13">
    <source>
        <dbReference type="Pfam" id="PF17243"/>
    </source>
</evidence>
<dbReference type="KEGG" id="tsy:THSYN_18650"/>
<feature type="domain" description="POTRA" evidence="12">
    <location>
        <begin position="289"/>
        <end position="340"/>
    </location>
</feature>
<accession>A0A2K8UBG3</accession>
<dbReference type="Pfam" id="PF07244">
    <property type="entry name" value="POTRA"/>
    <property type="match status" value="1"/>
</dbReference>
<evidence type="ECO:0000256" key="9">
    <source>
        <dbReference type="ARBA" id="ARBA00033063"/>
    </source>
</evidence>
<feature type="domain" description="TamA POTRA" evidence="13">
    <location>
        <begin position="120"/>
        <end position="201"/>
    </location>
</feature>
<keyword evidence="7" id="KW-0472">Membrane</keyword>
<feature type="domain" description="Bacterial surface antigen (D15)" evidence="11">
    <location>
        <begin position="380"/>
        <end position="680"/>
    </location>
</feature>
<dbReference type="InterPro" id="IPR000184">
    <property type="entry name" value="Bac_surfAg_D15"/>
</dbReference>